<name>A0A4S3MC78_9RHOB</name>
<keyword evidence="3" id="KW-1185">Reference proteome</keyword>
<evidence type="ECO:0000313" key="2">
    <source>
        <dbReference type="EMBL" id="THD75881.1"/>
    </source>
</evidence>
<dbReference type="EMBL" id="SSMD01000002">
    <property type="protein sequence ID" value="THD75881.1"/>
    <property type="molecule type" value="Genomic_DNA"/>
</dbReference>
<protein>
    <recommendedName>
        <fullName evidence="4">DUF2497 domain-containing protein</fullName>
    </recommendedName>
</protein>
<proteinExistence type="predicted"/>
<comment type="caution">
    <text evidence="2">The sequence shown here is derived from an EMBL/GenBank/DDBJ whole genome shotgun (WGS) entry which is preliminary data.</text>
</comment>
<dbReference type="OrthoDB" id="7875768at2"/>
<accession>A0A4S3MC78</accession>
<organism evidence="2 3">
    <name type="scientific">Thalassobius vesicularis</name>
    <dbReference type="NCBI Taxonomy" id="1294297"/>
    <lineage>
        <taxon>Bacteria</taxon>
        <taxon>Pseudomonadati</taxon>
        <taxon>Pseudomonadota</taxon>
        <taxon>Alphaproteobacteria</taxon>
        <taxon>Rhodobacterales</taxon>
        <taxon>Roseobacteraceae</taxon>
        <taxon>Thalassovita</taxon>
    </lineage>
</organism>
<evidence type="ECO:0008006" key="4">
    <source>
        <dbReference type="Google" id="ProtNLM"/>
    </source>
</evidence>
<sequence length="279" mass="30389">MSNPVTNADIEDVLSSIRRLVSEDARQSVPAPVAEPSGRLVLTPALRVMESARPEEIRSGEASPDTPEDETSADLPQPELVEAYEMAGLSLDDTGRRNLEARIAELEAVITESGGQWEHDGEEGSANAGGFVRRLHWEPEAISAELEDTDEAGFVEMAEEQVAEDTVVAFAEAPAVDEVEVVAIEEPEVETDFAADDYEPAPLDQAEETCATPDFDDDAADEGVDFPADFVVDEQMLRALVAEVVRQELQGALGERITRNVRNLVRREIMRALTSQGLE</sequence>
<reference evidence="2 3" key="1">
    <citation type="submission" date="2019-04" db="EMBL/GenBank/DDBJ databases">
        <title>Draft genome sequence of Youngimonas vesicularis.</title>
        <authorList>
            <person name="Hameed A."/>
        </authorList>
    </citation>
    <scope>NUCLEOTIDE SEQUENCE [LARGE SCALE GENOMIC DNA]</scope>
    <source>
        <strain evidence="2 3">CC-AMW-E</strain>
    </source>
</reference>
<evidence type="ECO:0000313" key="3">
    <source>
        <dbReference type="Proteomes" id="UP000306113"/>
    </source>
</evidence>
<evidence type="ECO:0000256" key="1">
    <source>
        <dbReference type="SAM" id="MobiDB-lite"/>
    </source>
</evidence>
<dbReference type="AlphaFoldDB" id="A0A4S3MC78"/>
<dbReference type="Proteomes" id="UP000306113">
    <property type="component" value="Unassembled WGS sequence"/>
</dbReference>
<dbReference type="RefSeq" id="WP_136338242.1">
    <property type="nucleotide sequence ID" value="NZ_SSMD01000002.1"/>
</dbReference>
<gene>
    <name evidence="2" type="ORF">E7681_05375</name>
</gene>
<feature type="region of interest" description="Disordered" evidence="1">
    <location>
        <begin position="44"/>
        <end position="78"/>
    </location>
</feature>
<feature type="compositionally biased region" description="Basic and acidic residues" evidence="1">
    <location>
        <begin position="50"/>
        <end position="59"/>
    </location>
</feature>